<sequence>MDAATPPPARPPRAEDGPAGRWKIARACVLHVAREAQGTTVDAVSAALARAHLRPAPERTSSADPGATGESLWVWERGDVVSEALLDNTGLSLFTTRIGPFSLKAVVVVTARVEREECRVIVSMVVGSQLADEISREVDAAIDGLAAKGARIEGPGWMRVADLPRDTMAHPKTAREHGIRA</sequence>
<gene>
    <name evidence="1" type="ORF">RWH45_02905</name>
</gene>
<accession>A0ABU3T447</accession>
<evidence type="ECO:0000313" key="2">
    <source>
        <dbReference type="Proteomes" id="UP001263371"/>
    </source>
</evidence>
<dbReference type="Proteomes" id="UP001263371">
    <property type="component" value="Unassembled WGS sequence"/>
</dbReference>
<keyword evidence="2" id="KW-1185">Reference proteome</keyword>
<organism evidence="1 2">
    <name type="scientific">Microbacterium galbum</name>
    <dbReference type="NCBI Taxonomy" id="3075994"/>
    <lineage>
        <taxon>Bacteria</taxon>
        <taxon>Bacillati</taxon>
        <taxon>Actinomycetota</taxon>
        <taxon>Actinomycetes</taxon>
        <taxon>Micrococcales</taxon>
        <taxon>Microbacteriaceae</taxon>
        <taxon>Microbacterium</taxon>
    </lineage>
</organism>
<dbReference type="EMBL" id="JAWDIS010000001">
    <property type="protein sequence ID" value="MDU0366148.1"/>
    <property type="molecule type" value="Genomic_DNA"/>
</dbReference>
<protein>
    <submittedName>
        <fullName evidence="1">Uncharacterized protein</fullName>
    </submittedName>
</protein>
<evidence type="ECO:0000313" key="1">
    <source>
        <dbReference type="EMBL" id="MDU0366148.1"/>
    </source>
</evidence>
<dbReference type="RefSeq" id="WP_315993416.1">
    <property type="nucleotide sequence ID" value="NZ_JAWDIS010000001.1"/>
</dbReference>
<proteinExistence type="predicted"/>
<reference evidence="1 2" key="1">
    <citation type="submission" date="2023-09" db="EMBL/GenBank/DDBJ databases">
        <title>Microbacterium fusihabitans sp. nov., Microbacterium phycihabitans sp. nov., and Microbacterium cervinum sp. nov., isolated from dried seaweeds of beach.</title>
        <authorList>
            <person name="Lee S.D."/>
        </authorList>
    </citation>
    <scope>NUCLEOTIDE SEQUENCE [LARGE SCALE GENOMIC DNA]</scope>
    <source>
        <strain evidence="1 2">KSW4-17</strain>
    </source>
</reference>
<comment type="caution">
    <text evidence="1">The sequence shown here is derived from an EMBL/GenBank/DDBJ whole genome shotgun (WGS) entry which is preliminary data.</text>
</comment>
<name>A0ABU3T447_9MICO</name>